<dbReference type="RefSeq" id="WP_104418045.1">
    <property type="nucleotide sequence ID" value="NZ_PTJC01000005.1"/>
</dbReference>
<dbReference type="InterPro" id="IPR002314">
    <property type="entry name" value="aa-tRNA-synt_IIb"/>
</dbReference>
<name>A0A2S6I7G1_9BACT</name>
<keyword evidence="2 8" id="KW-0963">Cytoplasm</keyword>
<comment type="catalytic activity">
    <reaction evidence="8">
        <text>tRNA(Gly) + glycine + ATP = glycyl-tRNA(Gly) + AMP + diphosphate</text>
        <dbReference type="Rhea" id="RHEA:16013"/>
        <dbReference type="Rhea" id="RHEA-COMP:9664"/>
        <dbReference type="Rhea" id="RHEA-COMP:9683"/>
        <dbReference type="ChEBI" id="CHEBI:30616"/>
        <dbReference type="ChEBI" id="CHEBI:33019"/>
        <dbReference type="ChEBI" id="CHEBI:57305"/>
        <dbReference type="ChEBI" id="CHEBI:78442"/>
        <dbReference type="ChEBI" id="CHEBI:78522"/>
        <dbReference type="ChEBI" id="CHEBI:456215"/>
        <dbReference type="EC" id="6.1.1.14"/>
    </reaction>
</comment>
<keyword evidence="3 8" id="KW-0436">Ligase</keyword>
<reference evidence="10 11" key="1">
    <citation type="submission" date="2018-02" db="EMBL/GenBank/DDBJ databases">
        <title>Genomic Encyclopedia of Archaeal and Bacterial Type Strains, Phase II (KMG-II): from individual species to whole genera.</title>
        <authorList>
            <person name="Goeker M."/>
        </authorList>
    </citation>
    <scope>NUCLEOTIDE SEQUENCE [LARGE SCALE GENOMIC DNA]</scope>
    <source>
        <strain evidence="10 11">DSM 29526</strain>
    </source>
</reference>
<feature type="binding site" evidence="8">
    <location>
        <position position="100"/>
    </location>
    <ligand>
        <name>substrate</name>
    </ligand>
</feature>
<feature type="binding site" evidence="8">
    <location>
        <begin position="374"/>
        <end position="377"/>
    </location>
    <ligand>
        <name>ATP</name>
        <dbReference type="ChEBI" id="CHEBI:30616"/>
    </ligand>
</feature>
<dbReference type="OrthoDB" id="9760853at2"/>
<dbReference type="NCBIfam" id="TIGR00389">
    <property type="entry name" value="glyS_dimeric"/>
    <property type="match status" value="1"/>
</dbReference>
<feature type="binding site" evidence="8">
    <location>
        <begin position="370"/>
        <end position="374"/>
    </location>
    <ligand>
        <name>substrate</name>
    </ligand>
</feature>
<dbReference type="Gene3D" id="3.40.50.800">
    <property type="entry name" value="Anticodon-binding domain"/>
    <property type="match status" value="1"/>
</dbReference>
<dbReference type="EMBL" id="PTJC01000005">
    <property type="protein sequence ID" value="PPK87444.1"/>
    <property type="molecule type" value="Genomic_DNA"/>
</dbReference>
<dbReference type="SUPFAM" id="SSF55681">
    <property type="entry name" value="Class II aaRS and biotin synthetases"/>
    <property type="match status" value="1"/>
</dbReference>
<comment type="subcellular location">
    <subcellularLocation>
        <location evidence="8">Cytoplasm</location>
    </subcellularLocation>
</comment>
<evidence type="ECO:0000313" key="10">
    <source>
        <dbReference type="EMBL" id="PPK87444.1"/>
    </source>
</evidence>
<dbReference type="InterPro" id="IPR036621">
    <property type="entry name" value="Anticodon-bd_dom_sf"/>
</dbReference>
<keyword evidence="5 8" id="KW-0067">ATP-binding</keyword>
<dbReference type="PANTHER" id="PTHR10745:SF8">
    <property type="entry name" value="DNA POLYMERASE SUBUNIT GAMMA-2, MITOCHONDRIAL"/>
    <property type="match status" value="1"/>
</dbReference>
<comment type="subunit">
    <text evidence="8">Homodimer.</text>
</comment>
<feature type="binding site" evidence="8">
    <location>
        <begin position="330"/>
        <end position="331"/>
    </location>
    <ligand>
        <name>ATP</name>
        <dbReference type="ChEBI" id="CHEBI:30616"/>
    </ligand>
</feature>
<dbReference type="InterPro" id="IPR027031">
    <property type="entry name" value="Gly-tRNA_synthase/POLG2"/>
</dbReference>
<feature type="binding site" evidence="8">
    <location>
        <begin position="264"/>
        <end position="268"/>
    </location>
    <ligand>
        <name>substrate</name>
    </ligand>
</feature>
<comment type="function">
    <text evidence="8">Catalyzes the attachment of glycine to tRNA(Gly).</text>
</comment>
<dbReference type="GO" id="GO:0006426">
    <property type="term" value="P:glycyl-tRNA aminoacylation"/>
    <property type="evidence" value="ECO:0007669"/>
    <property type="project" value="UniProtKB-UniRule"/>
</dbReference>
<dbReference type="GO" id="GO:0005737">
    <property type="term" value="C:cytoplasm"/>
    <property type="evidence" value="ECO:0007669"/>
    <property type="project" value="UniProtKB-SubCell"/>
</dbReference>
<dbReference type="HAMAP" id="MF_00253_B">
    <property type="entry name" value="Gly_tRNA_synth_B"/>
    <property type="match status" value="1"/>
</dbReference>
<dbReference type="InterPro" id="IPR004154">
    <property type="entry name" value="Anticodon-bd"/>
</dbReference>
<keyword evidence="4 8" id="KW-0547">Nucleotide-binding</keyword>
<evidence type="ECO:0000256" key="5">
    <source>
        <dbReference type="ARBA" id="ARBA00022840"/>
    </source>
</evidence>
<gene>
    <name evidence="8" type="primary">glyQS</name>
    <name evidence="10" type="ORF">CLV84_0385</name>
</gene>
<dbReference type="InterPro" id="IPR006195">
    <property type="entry name" value="aa-tRNA-synth_II"/>
</dbReference>
<dbReference type="GO" id="GO:0004081">
    <property type="term" value="F:bis(5'-nucleosyl)-tetraphosphatase (asymmetrical) activity"/>
    <property type="evidence" value="ECO:0007669"/>
    <property type="project" value="UniProtKB-ARBA"/>
</dbReference>
<feature type="domain" description="Aminoacyl-transfer RNA synthetases class-II family profile" evidence="9">
    <location>
        <begin position="197"/>
        <end position="413"/>
    </location>
</feature>
<evidence type="ECO:0000256" key="8">
    <source>
        <dbReference type="HAMAP-Rule" id="MF_00253"/>
    </source>
</evidence>
<dbReference type="InterPro" id="IPR033731">
    <property type="entry name" value="GlyRS-like_core"/>
</dbReference>
<proteinExistence type="inferred from homology"/>
<dbReference type="SUPFAM" id="SSF52954">
    <property type="entry name" value="Class II aaRS ABD-related"/>
    <property type="match status" value="1"/>
</dbReference>
<dbReference type="GO" id="GO:0005524">
    <property type="term" value="F:ATP binding"/>
    <property type="evidence" value="ECO:0007669"/>
    <property type="project" value="UniProtKB-UniRule"/>
</dbReference>
<accession>A0A2S6I7G1</accession>
<evidence type="ECO:0000313" key="11">
    <source>
        <dbReference type="Proteomes" id="UP000237662"/>
    </source>
</evidence>
<evidence type="ECO:0000256" key="4">
    <source>
        <dbReference type="ARBA" id="ARBA00022741"/>
    </source>
</evidence>
<evidence type="ECO:0000256" key="7">
    <source>
        <dbReference type="ARBA" id="ARBA00023146"/>
    </source>
</evidence>
<dbReference type="Gene3D" id="3.30.930.10">
    <property type="entry name" value="Bira Bifunctional Protein, Domain 2"/>
    <property type="match status" value="1"/>
</dbReference>
<evidence type="ECO:0000256" key="3">
    <source>
        <dbReference type="ARBA" id="ARBA00022598"/>
    </source>
</evidence>
<dbReference type="GO" id="GO:0070062">
    <property type="term" value="C:extracellular exosome"/>
    <property type="evidence" value="ECO:0007669"/>
    <property type="project" value="UniProtKB-ARBA"/>
</dbReference>
<comment type="similarity">
    <text evidence="1 8">Belongs to the class-II aminoacyl-tRNA synthetase family.</text>
</comment>
<keyword evidence="11" id="KW-1185">Reference proteome</keyword>
<dbReference type="PANTHER" id="PTHR10745">
    <property type="entry name" value="GLYCYL-TRNA SYNTHETASE/DNA POLYMERASE SUBUNIT GAMMA-2"/>
    <property type="match status" value="1"/>
</dbReference>
<evidence type="ECO:0000259" key="9">
    <source>
        <dbReference type="PROSITE" id="PS50862"/>
    </source>
</evidence>
<dbReference type="InterPro" id="IPR022961">
    <property type="entry name" value="Gly_tRNA_ligase_bac"/>
</dbReference>
<sequence length="517" mass="59254">MATEIDFKALTAHAKENGFIYQSSEIYDGLAAAYDYGPNGVLLKNNLKEYWWRSMVQLHDNIVGIDAAIFMHPKTWKASGHVDAFNDPLIDNKDSKKRFRADVLVEEYMDKIEAKIDKEVAKGQKRFGDDFDEAEFRATNPNVQRYVQQYDEIAKRLATAMTDGNMAELKQIIEDLGIADPDTGSKNWTDVRQFNLMFSTQLGNIAGEEGKLYLRPETAQGIFVNFTNVQKTTRQKLPFGIAQIGKAFRNEIVARQFIFRMREFEQMEMQFFIQPGTQQEWYEQWKAARMKWHLALHPQSKLRFHDHDNLAHYADAAVDIQFEFPFGFKELEGIHSRTDFDLGAHQELSGKKLQYFDPETKESYVPYVVETSIGADRLFLATLTHALVDEQVPGQDDPNNTRTVLKLHPALAPIKAAIMPLKRNDDRLVGMAKEIFDDLRFRFEVQYDDTGSIGKLYRRQDAVGTPFCITVDFDSLEDGTVTVRDRDTLEQVRVKKEELGGMIGPKVDMGSLLRSAQ</sequence>
<feature type="binding site" evidence="8">
    <location>
        <begin position="259"/>
        <end position="264"/>
    </location>
    <ligand>
        <name>ATP</name>
        <dbReference type="ChEBI" id="CHEBI:30616"/>
    </ligand>
</feature>
<evidence type="ECO:0000256" key="2">
    <source>
        <dbReference type="ARBA" id="ARBA00022490"/>
    </source>
</evidence>
<dbReference type="GO" id="GO:0015966">
    <property type="term" value="P:diadenosine tetraphosphate biosynthetic process"/>
    <property type="evidence" value="ECO:0007669"/>
    <property type="project" value="UniProtKB-ARBA"/>
</dbReference>
<protein>
    <recommendedName>
        <fullName evidence="8">Glycine--tRNA ligase</fullName>
        <ecNumber evidence="8">6.1.1.14</ecNumber>
    </recommendedName>
    <alternativeName>
        <fullName evidence="8">Glycyl-tRNA synthetase</fullName>
        <shortName evidence="8">GlyRS</shortName>
    </alternativeName>
</protein>
<dbReference type="CDD" id="cd00774">
    <property type="entry name" value="GlyRS-like_core"/>
    <property type="match status" value="1"/>
</dbReference>
<dbReference type="AlphaFoldDB" id="A0A2S6I7G1"/>
<dbReference type="InterPro" id="IPR045864">
    <property type="entry name" value="aa-tRNA-synth_II/BPL/LPL"/>
</dbReference>
<dbReference type="Pfam" id="PF03129">
    <property type="entry name" value="HGTP_anticodon"/>
    <property type="match status" value="1"/>
</dbReference>
<dbReference type="FunFam" id="3.40.50.800:FF:000002">
    <property type="entry name" value="Glycine--tRNA ligase"/>
    <property type="match status" value="1"/>
</dbReference>
<dbReference type="InterPro" id="IPR002315">
    <property type="entry name" value="tRNA-synt_gly"/>
</dbReference>
<dbReference type="GO" id="GO:0004820">
    <property type="term" value="F:glycine-tRNA ligase activity"/>
    <property type="evidence" value="ECO:0007669"/>
    <property type="project" value="UniProtKB-UniRule"/>
</dbReference>
<dbReference type="Proteomes" id="UP000237662">
    <property type="component" value="Unassembled WGS sequence"/>
</dbReference>
<dbReference type="EC" id="6.1.1.14" evidence="8"/>
<feature type="binding site" evidence="8">
    <location>
        <position position="217"/>
    </location>
    <ligand>
        <name>substrate</name>
    </ligand>
</feature>
<dbReference type="PRINTS" id="PR01043">
    <property type="entry name" value="TRNASYNTHGLY"/>
</dbReference>
<dbReference type="Pfam" id="PF00587">
    <property type="entry name" value="tRNA-synt_2b"/>
    <property type="match status" value="1"/>
</dbReference>
<dbReference type="NCBIfam" id="NF003211">
    <property type="entry name" value="PRK04173.1"/>
    <property type="match status" value="1"/>
</dbReference>
<dbReference type="Gene3D" id="3.30.40.230">
    <property type="match status" value="1"/>
</dbReference>
<dbReference type="GO" id="GO:1990742">
    <property type="term" value="C:microvesicle"/>
    <property type="evidence" value="ECO:0007669"/>
    <property type="project" value="UniProtKB-ARBA"/>
</dbReference>
<feature type="binding site" evidence="8">
    <location>
        <begin position="249"/>
        <end position="251"/>
    </location>
    <ligand>
        <name>ATP</name>
        <dbReference type="ChEBI" id="CHEBI:30616"/>
    </ligand>
</feature>
<dbReference type="PROSITE" id="PS50862">
    <property type="entry name" value="AA_TRNA_LIGASE_II"/>
    <property type="match status" value="1"/>
</dbReference>
<keyword evidence="6 8" id="KW-0648">Protein biosynthesis</keyword>
<comment type="caution">
    <text evidence="10">The sequence shown here is derived from an EMBL/GenBank/DDBJ whole genome shotgun (WGS) entry which is preliminary data.</text>
</comment>
<keyword evidence="7 8" id="KW-0030">Aminoacyl-tRNA synthetase</keyword>
<organism evidence="10 11">
    <name type="scientific">Neolewinella xylanilytica</name>
    <dbReference type="NCBI Taxonomy" id="1514080"/>
    <lineage>
        <taxon>Bacteria</taxon>
        <taxon>Pseudomonadati</taxon>
        <taxon>Bacteroidota</taxon>
        <taxon>Saprospiria</taxon>
        <taxon>Saprospirales</taxon>
        <taxon>Lewinellaceae</taxon>
        <taxon>Neolewinella</taxon>
    </lineage>
</organism>
<evidence type="ECO:0000256" key="1">
    <source>
        <dbReference type="ARBA" id="ARBA00008226"/>
    </source>
</evidence>
<evidence type="ECO:0000256" key="6">
    <source>
        <dbReference type="ARBA" id="ARBA00022917"/>
    </source>
</evidence>
<dbReference type="CDD" id="cd00858">
    <property type="entry name" value="GlyRS_anticodon"/>
    <property type="match status" value="1"/>
</dbReference>